<dbReference type="GeneID" id="116543905"/>
<feature type="domain" description="Reverse transcriptase" evidence="2">
    <location>
        <begin position="1"/>
        <end position="51"/>
    </location>
</feature>
<dbReference type="InterPro" id="IPR043502">
    <property type="entry name" value="DNA/RNA_pol_sf"/>
</dbReference>
<dbReference type="SUPFAM" id="SSF56672">
    <property type="entry name" value="DNA/RNA polymerases"/>
    <property type="match status" value="1"/>
</dbReference>
<dbReference type="InterPro" id="IPR051320">
    <property type="entry name" value="Viral_Replic_Matur_Polypro"/>
</dbReference>
<dbReference type="PANTHER" id="PTHR33064:SF29">
    <property type="entry name" value="PEPTIDASE A2 DOMAIN-CONTAINING PROTEIN-RELATED"/>
    <property type="match status" value="1"/>
</dbReference>
<evidence type="ECO:0000313" key="3">
    <source>
        <dbReference type="Proteomes" id="UP000504640"/>
    </source>
</evidence>
<dbReference type="Proteomes" id="UP000504640">
    <property type="component" value="Unplaced"/>
</dbReference>
<dbReference type="InterPro" id="IPR000477">
    <property type="entry name" value="RT_dom"/>
</dbReference>
<dbReference type="RefSeq" id="XP_032125752.1">
    <property type="nucleotide sequence ID" value="XM_032269861.1"/>
</dbReference>
<evidence type="ECO:0000313" key="4">
    <source>
        <dbReference type="RefSeq" id="XP_032125752.1"/>
    </source>
</evidence>
<dbReference type="PROSITE" id="PS50878">
    <property type="entry name" value="RT_POL"/>
    <property type="match status" value="1"/>
</dbReference>
<name>A0A6J3H7F2_SAPAP</name>
<dbReference type="Gene3D" id="3.10.20.370">
    <property type="match status" value="1"/>
</dbReference>
<dbReference type="FunFam" id="3.30.70.270:FF:000020">
    <property type="entry name" value="Transposon Tf2-6 polyprotein-like Protein"/>
    <property type="match status" value="1"/>
</dbReference>
<keyword evidence="3" id="KW-1185">Reference proteome</keyword>
<sequence length="284" mass="31255">MDGLLLATKIQEACQETTQSLLKTLQTLGYWVSAKKAQLCQPKVTYLGYIIKKGNRALAPSRMQAVLQIPTPTTKLEVREFLRAVGYCKLWVLGFAEIAKPLYACTEGIQPLTWTKTEQRAFDELKSALTTAPALALPNISKPFWLFVHEKQGVAKGALTQTLGPSSRPVAYVSKRLDPIASGWPTCLRAVAAMALLVKEADKLTLGQELNLVAPNAVESLLRGAPGKWMSNVHIVQYQALLLDQPRIKFLKTTVLNPATLLPDSELEKPVHDCQQTMDVLHAA</sequence>
<comment type="similarity">
    <text evidence="1">Belongs to the beta type-B retroviral polymerase family. HERV class-II K(HML-2) pol subfamily.</text>
</comment>
<dbReference type="InterPro" id="IPR041577">
    <property type="entry name" value="RT_RNaseH_2"/>
</dbReference>
<dbReference type="InterPro" id="IPR043128">
    <property type="entry name" value="Rev_trsase/Diguanyl_cyclase"/>
</dbReference>
<evidence type="ECO:0000256" key="1">
    <source>
        <dbReference type="ARBA" id="ARBA00010879"/>
    </source>
</evidence>
<dbReference type="Gene3D" id="3.30.70.270">
    <property type="match status" value="2"/>
</dbReference>
<organism evidence="3 4">
    <name type="scientific">Sapajus apella</name>
    <name type="common">Brown-capped capuchin</name>
    <name type="synonym">Cebus apella</name>
    <dbReference type="NCBI Taxonomy" id="9515"/>
    <lineage>
        <taxon>Eukaryota</taxon>
        <taxon>Metazoa</taxon>
        <taxon>Chordata</taxon>
        <taxon>Craniata</taxon>
        <taxon>Vertebrata</taxon>
        <taxon>Euteleostomi</taxon>
        <taxon>Mammalia</taxon>
        <taxon>Eutheria</taxon>
        <taxon>Euarchontoglires</taxon>
        <taxon>Primates</taxon>
        <taxon>Haplorrhini</taxon>
        <taxon>Platyrrhini</taxon>
        <taxon>Cebidae</taxon>
        <taxon>Cebinae</taxon>
        <taxon>Sapajus</taxon>
    </lineage>
</organism>
<dbReference type="Pfam" id="PF17919">
    <property type="entry name" value="RT_RNaseH_2"/>
    <property type="match status" value="1"/>
</dbReference>
<evidence type="ECO:0000259" key="2">
    <source>
        <dbReference type="PROSITE" id="PS50878"/>
    </source>
</evidence>
<gene>
    <name evidence="4" type="primary">LOC116543905</name>
</gene>
<protein>
    <submittedName>
        <fullName evidence="4">Uncharacterized protein LOC116543905</fullName>
    </submittedName>
</protein>
<proteinExistence type="inferred from homology"/>
<reference evidence="4" key="1">
    <citation type="submission" date="2025-08" db="UniProtKB">
        <authorList>
            <consortium name="RefSeq"/>
        </authorList>
    </citation>
    <scope>IDENTIFICATION</scope>
    <source>
        <tissue evidence="4">Blood</tissue>
    </source>
</reference>
<dbReference type="AlphaFoldDB" id="A0A6J3H7F2"/>
<accession>A0A6J3H7F2</accession>
<dbReference type="PANTHER" id="PTHR33064">
    <property type="entry name" value="POL PROTEIN"/>
    <property type="match status" value="1"/>
</dbReference>